<feature type="signal peptide" evidence="2">
    <location>
        <begin position="1"/>
        <end position="24"/>
    </location>
</feature>
<name>A0A099IC61_CLOIN</name>
<keyword evidence="2" id="KW-0732">Signal</keyword>
<evidence type="ECO:0000256" key="1">
    <source>
        <dbReference type="SAM" id="Phobius"/>
    </source>
</evidence>
<organism evidence="3 4">
    <name type="scientific">Clostridium innocuum</name>
    <dbReference type="NCBI Taxonomy" id="1522"/>
    <lineage>
        <taxon>Bacteria</taxon>
        <taxon>Bacillati</taxon>
        <taxon>Bacillota</taxon>
        <taxon>Clostridia</taxon>
        <taxon>Eubacteriales</taxon>
        <taxon>Clostridiaceae</taxon>
        <taxon>Clostridium</taxon>
    </lineage>
</organism>
<keyword evidence="1" id="KW-0472">Membrane</keyword>
<evidence type="ECO:0000313" key="4">
    <source>
        <dbReference type="Proteomes" id="UP000030008"/>
    </source>
</evidence>
<evidence type="ECO:0000256" key="2">
    <source>
        <dbReference type="SAM" id="SignalP"/>
    </source>
</evidence>
<accession>A0A099IC61</accession>
<evidence type="ECO:0000313" key="3">
    <source>
        <dbReference type="EMBL" id="KGJ54523.1"/>
    </source>
</evidence>
<gene>
    <name evidence="3" type="ORF">CIAN88_02540</name>
</gene>
<dbReference type="AlphaFoldDB" id="A0A099IC61"/>
<sequence length="235" mass="26021">MKKGFRIITAVLLAVLFSITSLQAAESAAETGLSFEGDSEKFITYEQQSAYENMMPGEKRVQRITLTNNDEEELKFYVRAEYTDPLGEAVADGHVAYNVEFVTNNESFYTGRIGGVTKANMNSLETNYLLRSLKKGETATIDFILQVDGDSMNDTYQDTEGRLRFIFSVEHMNSAPVEQAANIVKKIPVINKIPGVNTGDPTTIGLILGFFAASAIGLILLIIIKVRSRRSEQND</sequence>
<feature type="chain" id="PRO_5001946892" description="LPXTG cell wall anchor domain-containing protein" evidence="2">
    <location>
        <begin position="25"/>
        <end position="235"/>
    </location>
</feature>
<dbReference type="Proteomes" id="UP000030008">
    <property type="component" value="Unassembled WGS sequence"/>
</dbReference>
<feature type="transmembrane region" description="Helical" evidence="1">
    <location>
        <begin position="204"/>
        <end position="224"/>
    </location>
</feature>
<reference evidence="3 4" key="1">
    <citation type="submission" date="2014-08" db="EMBL/GenBank/DDBJ databases">
        <title>Clostridium innocuum, an unnegligible vancomycin-resistant pathogen causing extra-intestinal infections.</title>
        <authorList>
            <person name="Feng Y."/>
            <person name="Chiu C.-H."/>
        </authorList>
    </citation>
    <scope>NUCLEOTIDE SEQUENCE [LARGE SCALE GENOMIC DNA]</scope>
    <source>
        <strain evidence="3 4">AN88</strain>
    </source>
</reference>
<dbReference type="RefSeq" id="WP_044903924.1">
    <property type="nucleotide sequence ID" value="NZ_JQIF01000014.1"/>
</dbReference>
<evidence type="ECO:0008006" key="5">
    <source>
        <dbReference type="Google" id="ProtNLM"/>
    </source>
</evidence>
<comment type="caution">
    <text evidence="3">The sequence shown here is derived from an EMBL/GenBank/DDBJ whole genome shotgun (WGS) entry which is preliminary data.</text>
</comment>
<protein>
    <recommendedName>
        <fullName evidence="5">LPXTG cell wall anchor domain-containing protein</fullName>
    </recommendedName>
</protein>
<keyword evidence="1" id="KW-1133">Transmembrane helix</keyword>
<proteinExistence type="predicted"/>
<dbReference type="EMBL" id="JQIF01000014">
    <property type="protein sequence ID" value="KGJ54523.1"/>
    <property type="molecule type" value="Genomic_DNA"/>
</dbReference>
<keyword evidence="1" id="KW-0812">Transmembrane</keyword>